<dbReference type="PANTHER" id="PTHR30574">
    <property type="entry name" value="INNER MEMBRANE PROTEIN YEDE"/>
    <property type="match status" value="1"/>
</dbReference>
<accession>A0A5R8WKE2</accession>
<evidence type="ECO:0000256" key="1">
    <source>
        <dbReference type="ARBA" id="ARBA00004429"/>
    </source>
</evidence>
<keyword evidence="7 9" id="KW-0472">Membrane</keyword>
<dbReference type="EMBL" id="VAJM01000014">
    <property type="protein sequence ID" value="TLM89202.1"/>
    <property type="molecule type" value="Genomic_DNA"/>
</dbReference>
<dbReference type="Pfam" id="PF04143">
    <property type="entry name" value="Sulf_transp"/>
    <property type="match status" value="1"/>
</dbReference>
<dbReference type="Proteomes" id="UP000305517">
    <property type="component" value="Unassembled WGS sequence"/>
</dbReference>
<proteinExistence type="inferred from homology"/>
<feature type="transmembrane region" description="Helical" evidence="9">
    <location>
        <begin position="9"/>
        <end position="29"/>
    </location>
</feature>
<comment type="caution">
    <text evidence="10">The sequence shown here is derived from an EMBL/GenBank/DDBJ whole genome shotgun (WGS) entry which is preliminary data.</text>
</comment>
<protein>
    <submittedName>
        <fullName evidence="10">YeeE/YedE family protein</fullName>
    </submittedName>
</protein>
<evidence type="ECO:0000256" key="3">
    <source>
        <dbReference type="ARBA" id="ARBA00022475"/>
    </source>
</evidence>
<dbReference type="RefSeq" id="WP_138080971.1">
    <property type="nucleotide sequence ID" value="NZ_VAJM01000014.1"/>
</dbReference>
<comment type="subcellular location">
    <subcellularLocation>
        <location evidence="1">Cell inner membrane</location>
        <topology evidence="1">Multi-pass membrane protein</topology>
    </subcellularLocation>
</comment>
<keyword evidence="11" id="KW-1185">Reference proteome</keyword>
<keyword evidence="5 9" id="KW-0812">Transmembrane</keyword>
<evidence type="ECO:0000313" key="11">
    <source>
        <dbReference type="Proteomes" id="UP000305517"/>
    </source>
</evidence>
<dbReference type="PANTHER" id="PTHR30574:SF1">
    <property type="entry name" value="SULPHUR TRANSPORT DOMAIN-CONTAINING PROTEIN"/>
    <property type="match status" value="1"/>
</dbReference>
<evidence type="ECO:0000256" key="2">
    <source>
        <dbReference type="ARBA" id="ARBA00022448"/>
    </source>
</evidence>
<feature type="transmembrane region" description="Helical" evidence="9">
    <location>
        <begin position="64"/>
        <end position="84"/>
    </location>
</feature>
<evidence type="ECO:0000256" key="5">
    <source>
        <dbReference type="ARBA" id="ARBA00022692"/>
    </source>
</evidence>
<gene>
    <name evidence="10" type="ORF">FDY95_21775</name>
</gene>
<dbReference type="InterPro" id="IPR007272">
    <property type="entry name" value="Sulf_transp_TsuA/YedE"/>
</dbReference>
<evidence type="ECO:0000256" key="9">
    <source>
        <dbReference type="SAM" id="Phobius"/>
    </source>
</evidence>
<dbReference type="GO" id="GO:0005886">
    <property type="term" value="C:plasma membrane"/>
    <property type="evidence" value="ECO:0007669"/>
    <property type="project" value="UniProtKB-SubCell"/>
</dbReference>
<organism evidence="10 11">
    <name type="scientific">Hymenobacter jeollabukensis</name>
    <dbReference type="NCBI Taxonomy" id="2025313"/>
    <lineage>
        <taxon>Bacteria</taxon>
        <taxon>Pseudomonadati</taxon>
        <taxon>Bacteroidota</taxon>
        <taxon>Cytophagia</taxon>
        <taxon>Cytophagales</taxon>
        <taxon>Hymenobacteraceae</taxon>
        <taxon>Hymenobacter</taxon>
    </lineage>
</organism>
<evidence type="ECO:0000256" key="7">
    <source>
        <dbReference type="ARBA" id="ARBA00023136"/>
    </source>
</evidence>
<keyword evidence="3" id="KW-1003">Cell membrane</keyword>
<comment type="similarity">
    <text evidence="8">Belongs to the TsuA/YedE (TC 9.B.102) family.</text>
</comment>
<evidence type="ECO:0000313" key="10">
    <source>
        <dbReference type="EMBL" id="TLM89202.1"/>
    </source>
</evidence>
<feature type="transmembrane region" description="Helical" evidence="9">
    <location>
        <begin position="128"/>
        <end position="147"/>
    </location>
</feature>
<evidence type="ECO:0000256" key="6">
    <source>
        <dbReference type="ARBA" id="ARBA00022989"/>
    </source>
</evidence>
<feature type="transmembrane region" description="Helical" evidence="9">
    <location>
        <begin position="167"/>
        <end position="187"/>
    </location>
</feature>
<dbReference type="AlphaFoldDB" id="A0A5R8WKE2"/>
<keyword evidence="6 9" id="KW-1133">Transmembrane helix</keyword>
<reference evidence="10 11" key="1">
    <citation type="submission" date="2019-05" db="EMBL/GenBank/DDBJ databases">
        <title>Hymenobacter edaphi sp. nov., isolated from abandoned arsenic-contaminated farmland soil.</title>
        <authorList>
            <person name="Nie L."/>
        </authorList>
    </citation>
    <scope>NUCLEOTIDE SEQUENCE [LARGE SCALE GENOMIC DNA]</scope>
    <source>
        <strain evidence="10 11">1-3-3-8</strain>
    </source>
</reference>
<evidence type="ECO:0000256" key="4">
    <source>
        <dbReference type="ARBA" id="ARBA00022519"/>
    </source>
</evidence>
<dbReference type="OrthoDB" id="9814020at2"/>
<sequence length="188" mass="19711">MMEFLSRPWPWYVAGPLVGLMVPLLLVLGNKLFGISSNLRHACAAVLPTRGLAYFRYDWRREGGWNLALALGIIGGGLLAGTALRNPQPVAISAATVADLQRLGLHDFRGLVPAELFNWSALLSGRGLALLVGGGFLVGFGTAYAGGCTSGHALTGVADLQKPSMPAMAAFFVGGIIGTWVLLPLILA</sequence>
<evidence type="ECO:0000256" key="8">
    <source>
        <dbReference type="ARBA" id="ARBA00035655"/>
    </source>
</evidence>
<keyword evidence="4" id="KW-0997">Cell inner membrane</keyword>
<keyword evidence="2" id="KW-0813">Transport</keyword>
<name>A0A5R8WKE2_9BACT</name>